<dbReference type="InterPro" id="IPR007739">
    <property type="entry name" value="RgpF"/>
</dbReference>
<proteinExistence type="predicted"/>
<accession>A0A6J6Z385</accession>
<reference evidence="1" key="1">
    <citation type="submission" date="2020-05" db="EMBL/GenBank/DDBJ databases">
        <authorList>
            <person name="Chiriac C."/>
            <person name="Salcher M."/>
            <person name="Ghai R."/>
            <person name="Kavagutti S V."/>
        </authorList>
    </citation>
    <scope>NUCLEOTIDE SEQUENCE</scope>
</reference>
<organism evidence="1">
    <name type="scientific">freshwater metagenome</name>
    <dbReference type="NCBI Taxonomy" id="449393"/>
    <lineage>
        <taxon>unclassified sequences</taxon>
        <taxon>metagenomes</taxon>
        <taxon>ecological metagenomes</taxon>
    </lineage>
</organism>
<dbReference type="Pfam" id="PF05045">
    <property type="entry name" value="RgpF"/>
    <property type="match status" value="1"/>
</dbReference>
<protein>
    <submittedName>
        <fullName evidence="1">Unannotated protein</fullName>
    </submittedName>
</protein>
<evidence type="ECO:0000313" key="1">
    <source>
        <dbReference type="EMBL" id="CAB4813598.1"/>
    </source>
</evidence>
<dbReference type="AlphaFoldDB" id="A0A6J6Z385"/>
<sequence>MQAISSIYRHVRDNARHHLWIFWENQPEHRKFAVRNLLFTHISSLFSGTPPYEYWRQAKAYFDPLLTSQVDVFNLKALPPPPKTEYKRIAIHAHIFYPELASELLHYFNQFPAPFDLYISSPHEQDNALLTAFFSQCLQIEKLVIQITPNQGRDLAPLFAAFGTALSSYDYLCHIHTKKSIGTNSIGQLWRQYLWSGLLSSQNQRLEKIWSLLESHSLVYPQKFHWINVMNCQWGANYTQGVELCQNLGITPPQDGFVEFPTGTMFWAQAKSLAPLLQMGLTFSDFDEELGQTDQTLAHTLERLIGYLALAQGEKIALIKNPLLLNHYP</sequence>
<gene>
    <name evidence="1" type="ORF">UFOPK3037_01498</name>
</gene>
<dbReference type="EMBL" id="CAFAAO010000027">
    <property type="protein sequence ID" value="CAB4813598.1"/>
    <property type="molecule type" value="Genomic_DNA"/>
</dbReference>
<name>A0A6J6Z385_9ZZZZ</name>